<sequence>MVRARFYRPAVVLAALGAVLTAAPGAGAVDEGDDGWSRSFYWGVATSGYQVEGDAPDSNWQRWVEENAGSDGVDPYRDAVDFRHRYAEDIQLAADMGVNTFRFGVEWARVQPAPGVWDEAELAYYDDVVAHVLDAGMTPMITLNHFTEPGWVTDQGSWAAAETVDDFLAYGERIVERYQDTGALWVTFNEPLVLLSHEMTVGALEWWELPAARANVVDAHRRAYDLIHAVDEDAKVTSNQAFISGFNGATDLLFLEQFADKLDFIGIDYYYGLSLDNLSVIAAASGAFWDVRLQPEGIYYALRAYHRRFPDLPLFIVENGMPTNNGALRDPEITRADNLNDTIYWVQRAKADGMNVIGYNYWSLTDNYEWGTYRARFGLYTVDVLDDPTLERRPTDAVAAYTALTANGGVPAGYELAQRPGLCNLVDSLASCLDPAREDGPLAPLE</sequence>
<dbReference type="Proteomes" id="UP001183420">
    <property type="component" value="Unassembled WGS sequence"/>
</dbReference>
<dbReference type="SUPFAM" id="SSF51445">
    <property type="entry name" value="(Trans)glycosidases"/>
    <property type="match status" value="1"/>
</dbReference>
<reference evidence="7" key="1">
    <citation type="submission" date="2023-07" db="EMBL/GenBank/DDBJ databases">
        <title>30 novel species of actinomycetes from the DSMZ collection.</title>
        <authorList>
            <person name="Nouioui I."/>
        </authorList>
    </citation>
    <scope>NUCLEOTIDE SEQUENCE [LARGE SCALE GENOMIC DNA]</scope>
    <source>
        <strain evidence="7">DSM 44918</strain>
    </source>
</reference>
<keyword evidence="7" id="KW-1185">Reference proteome</keyword>
<dbReference type="InterPro" id="IPR001360">
    <property type="entry name" value="Glyco_hydro_1"/>
</dbReference>
<dbReference type="EMBL" id="JAVREM010000004">
    <property type="protein sequence ID" value="MDT0317997.1"/>
    <property type="molecule type" value="Genomic_DNA"/>
</dbReference>
<evidence type="ECO:0000256" key="1">
    <source>
        <dbReference type="ARBA" id="ARBA00010838"/>
    </source>
</evidence>
<evidence type="ECO:0000313" key="7">
    <source>
        <dbReference type="Proteomes" id="UP001183420"/>
    </source>
</evidence>
<evidence type="ECO:0000313" key="6">
    <source>
        <dbReference type="EMBL" id="MDT0317997.1"/>
    </source>
</evidence>
<dbReference type="PRINTS" id="PR00131">
    <property type="entry name" value="GLHYDRLASE1"/>
</dbReference>
<feature type="chain" id="PRO_5047297543" evidence="5">
    <location>
        <begin position="29"/>
        <end position="446"/>
    </location>
</feature>
<feature type="signal peptide" evidence="5">
    <location>
        <begin position="1"/>
        <end position="28"/>
    </location>
</feature>
<accession>A0ABU2LL79</accession>
<evidence type="ECO:0000256" key="5">
    <source>
        <dbReference type="SAM" id="SignalP"/>
    </source>
</evidence>
<dbReference type="Pfam" id="PF00232">
    <property type="entry name" value="Glyco_hydro_1"/>
    <property type="match status" value="2"/>
</dbReference>
<evidence type="ECO:0000256" key="4">
    <source>
        <dbReference type="RuleBase" id="RU003690"/>
    </source>
</evidence>
<dbReference type="PANTHER" id="PTHR10353">
    <property type="entry name" value="GLYCOSYL HYDROLASE"/>
    <property type="match status" value="1"/>
</dbReference>
<organism evidence="6 7">
    <name type="scientific">Streptomyces millisiae</name>
    <dbReference type="NCBI Taxonomy" id="3075542"/>
    <lineage>
        <taxon>Bacteria</taxon>
        <taxon>Bacillati</taxon>
        <taxon>Actinomycetota</taxon>
        <taxon>Actinomycetes</taxon>
        <taxon>Kitasatosporales</taxon>
        <taxon>Streptomycetaceae</taxon>
        <taxon>Streptomyces</taxon>
    </lineage>
</organism>
<keyword evidence="3" id="KW-0326">Glycosidase</keyword>
<protein>
    <submittedName>
        <fullName evidence="6">Family 1 glycosylhydrolase</fullName>
    </submittedName>
</protein>
<proteinExistence type="inferred from homology"/>
<keyword evidence="5" id="KW-0732">Signal</keyword>
<comment type="caution">
    <text evidence="6">The sequence shown here is derived from an EMBL/GenBank/DDBJ whole genome shotgun (WGS) entry which is preliminary data.</text>
</comment>
<comment type="similarity">
    <text evidence="1 4">Belongs to the glycosyl hydrolase 1 family.</text>
</comment>
<dbReference type="Gene3D" id="3.20.20.80">
    <property type="entry name" value="Glycosidases"/>
    <property type="match status" value="2"/>
</dbReference>
<dbReference type="InterPro" id="IPR017853">
    <property type="entry name" value="GH"/>
</dbReference>
<evidence type="ECO:0000256" key="3">
    <source>
        <dbReference type="ARBA" id="ARBA00023295"/>
    </source>
</evidence>
<gene>
    <name evidence="6" type="ORF">RNC47_06535</name>
</gene>
<keyword evidence="2" id="KW-0378">Hydrolase</keyword>
<dbReference type="RefSeq" id="WP_311596355.1">
    <property type="nucleotide sequence ID" value="NZ_JAVREM010000004.1"/>
</dbReference>
<dbReference type="PANTHER" id="PTHR10353:SF209">
    <property type="entry name" value="GALACTOLIPID GALACTOSYLTRANSFERASE SFR2, CHLOROPLASTIC"/>
    <property type="match status" value="1"/>
</dbReference>
<name>A0ABU2LL79_9ACTN</name>
<evidence type="ECO:0000256" key="2">
    <source>
        <dbReference type="ARBA" id="ARBA00022801"/>
    </source>
</evidence>